<evidence type="ECO:0000256" key="5">
    <source>
        <dbReference type="SAM" id="MobiDB-lite"/>
    </source>
</evidence>
<dbReference type="Pfam" id="PF03045">
    <property type="entry name" value="DAN"/>
    <property type="match status" value="1"/>
</dbReference>
<feature type="compositionally biased region" description="Low complexity" evidence="5">
    <location>
        <begin position="305"/>
        <end position="323"/>
    </location>
</feature>
<dbReference type="InterPro" id="IPR004133">
    <property type="entry name" value="DAN_dom"/>
</dbReference>
<dbReference type="GO" id="GO:0038098">
    <property type="term" value="P:sequestering of BMP from receptor via BMP binding"/>
    <property type="evidence" value="ECO:0007669"/>
    <property type="project" value="TreeGrafter"/>
</dbReference>
<feature type="compositionally biased region" description="Basic and acidic residues" evidence="5">
    <location>
        <begin position="291"/>
        <end position="301"/>
    </location>
</feature>
<dbReference type="Gene3D" id="2.10.90.10">
    <property type="entry name" value="Cystine-knot cytokines"/>
    <property type="match status" value="1"/>
</dbReference>
<dbReference type="GO" id="GO:0036122">
    <property type="term" value="F:BMP binding"/>
    <property type="evidence" value="ECO:0007669"/>
    <property type="project" value="TreeGrafter"/>
</dbReference>
<evidence type="ECO:0000313" key="7">
    <source>
        <dbReference type="EMBL" id="KAK7793245.1"/>
    </source>
</evidence>
<dbReference type="Proteomes" id="UP001378592">
    <property type="component" value="Unassembled WGS sequence"/>
</dbReference>
<evidence type="ECO:0000259" key="6">
    <source>
        <dbReference type="SMART" id="SM00041"/>
    </source>
</evidence>
<comment type="caution">
    <text evidence="7">The sequence shown here is derived from an EMBL/GenBank/DDBJ whole genome shotgun (WGS) entry which is preliminary data.</text>
</comment>
<evidence type="ECO:0000256" key="1">
    <source>
        <dbReference type="ARBA" id="ARBA00004613"/>
    </source>
</evidence>
<dbReference type="PANTHER" id="PTHR15283:SF5">
    <property type="entry name" value="NEUROBLASTOMA SUPPRESSOR OF TUMORIGENICITY 1"/>
    <property type="match status" value="1"/>
</dbReference>
<dbReference type="SMART" id="SM00041">
    <property type="entry name" value="CT"/>
    <property type="match status" value="1"/>
</dbReference>
<gene>
    <name evidence="7" type="ORF">R5R35_010239</name>
</gene>
<evidence type="ECO:0000256" key="2">
    <source>
        <dbReference type="ARBA" id="ARBA00022525"/>
    </source>
</evidence>
<name>A0AAN9VBM3_9ORTH</name>
<feature type="domain" description="CTCK" evidence="6">
    <location>
        <begin position="33"/>
        <end position="123"/>
    </location>
</feature>
<dbReference type="GO" id="GO:0009887">
    <property type="term" value="P:animal organ morphogenesis"/>
    <property type="evidence" value="ECO:0007669"/>
    <property type="project" value="TreeGrafter"/>
</dbReference>
<dbReference type="AlphaFoldDB" id="A0AAN9VBM3"/>
<dbReference type="EMBL" id="JAZDUA010000394">
    <property type="protein sequence ID" value="KAK7793245.1"/>
    <property type="molecule type" value="Genomic_DNA"/>
</dbReference>
<evidence type="ECO:0000256" key="3">
    <source>
        <dbReference type="ARBA" id="ARBA00022729"/>
    </source>
</evidence>
<dbReference type="GO" id="GO:0005615">
    <property type="term" value="C:extracellular space"/>
    <property type="evidence" value="ECO:0007669"/>
    <property type="project" value="TreeGrafter"/>
</dbReference>
<feature type="compositionally biased region" description="Basic residues" evidence="5">
    <location>
        <begin position="324"/>
        <end position="351"/>
    </location>
</feature>
<comment type="subcellular location">
    <subcellularLocation>
        <location evidence="1">Secreted</location>
    </subcellularLocation>
</comment>
<dbReference type="GO" id="GO:0048018">
    <property type="term" value="F:receptor ligand activity"/>
    <property type="evidence" value="ECO:0007669"/>
    <property type="project" value="TreeGrafter"/>
</dbReference>
<feature type="compositionally biased region" description="Basic and acidic residues" evidence="5">
    <location>
        <begin position="370"/>
        <end position="384"/>
    </location>
</feature>
<feature type="region of interest" description="Disordered" evidence="5">
    <location>
        <begin position="370"/>
        <end position="416"/>
    </location>
</feature>
<feature type="region of interest" description="Disordered" evidence="5">
    <location>
        <begin position="280"/>
        <end position="354"/>
    </location>
</feature>
<keyword evidence="2" id="KW-0964">Secreted</keyword>
<organism evidence="7 8">
    <name type="scientific">Gryllus longicercus</name>
    <dbReference type="NCBI Taxonomy" id="2509291"/>
    <lineage>
        <taxon>Eukaryota</taxon>
        <taxon>Metazoa</taxon>
        <taxon>Ecdysozoa</taxon>
        <taxon>Arthropoda</taxon>
        <taxon>Hexapoda</taxon>
        <taxon>Insecta</taxon>
        <taxon>Pterygota</taxon>
        <taxon>Neoptera</taxon>
        <taxon>Polyneoptera</taxon>
        <taxon>Orthoptera</taxon>
        <taxon>Ensifera</taxon>
        <taxon>Gryllidea</taxon>
        <taxon>Grylloidea</taxon>
        <taxon>Gryllidae</taxon>
        <taxon>Gryllinae</taxon>
        <taxon>Gryllus</taxon>
    </lineage>
</organism>
<evidence type="ECO:0000313" key="8">
    <source>
        <dbReference type="Proteomes" id="UP001378592"/>
    </source>
</evidence>
<sequence>MLLLSLNQVHTTHREHKVHNIVLYPDKHSWCKITPIKQVVTYPGCNSVEIDNNVCVGTCFSYSIPRTLPSAPGELIKPYCDSCQPSVLIWKNLTLTCKGEDPDASEMQKSVQIISNCSCSTCDFGEENNGLSSFVSSGDGDVGQRQLDGQELMDWMMESPSAAKLGRKMFNTSMISHANFSASDPVMNEKLLILVKQLAGSGEYSEEEAADRDPSEWDGGDNQEARLDRVALKELLREVEGVDHKVNRETLADFVKHVEERENIKVDLDRLRQVLAHMQHELQQEQQSKSHKIEVEDKNTEPEYQQQNLPSSQQQQQQQQQQHTQHHPHHGEHHSQHHNTQHSHQHSHQHLQHQPLVADRRVERLRDVLNGEPGGERLDVEPHQLKPALEGGELSYHDNLVSANENENDSNKQEEF</sequence>
<dbReference type="PANTHER" id="PTHR15283">
    <property type="entry name" value="GREMLIN 1"/>
    <property type="match status" value="1"/>
</dbReference>
<keyword evidence="3" id="KW-0732">Signal</keyword>
<proteinExistence type="predicted"/>
<feature type="compositionally biased region" description="Acidic residues" evidence="5">
    <location>
        <begin position="204"/>
        <end position="221"/>
    </location>
</feature>
<reference evidence="7 8" key="1">
    <citation type="submission" date="2024-03" db="EMBL/GenBank/DDBJ databases">
        <title>The genome assembly and annotation of the cricket Gryllus longicercus Weissman &amp; Gray.</title>
        <authorList>
            <person name="Szrajer S."/>
            <person name="Gray D."/>
            <person name="Ylla G."/>
        </authorList>
    </citation>
    <scope>NUCLEOTIDE SEQUENCE [LARGE SCALE GENOMIC DNA]</scope>
    <source>
        <strain evidence="7">DAG 2021-001</strain>
        <tissue evidence="7">Whole body minus gut</tissue>
    </source>
</reference>
<evidence type="ECO:0000256" key="4">
    <source>
        <dbReference type="ARBA" id="ARBA00023157"/>
    </source>
</evidence>
<protein>
    <recommendedName>
        <fullName evidence="6">CTCK domain-containing protein</fullName>
    </recommendedName>
</protein>
<feature type="region of interest" description="Disordered" evidence="5">
    <location>
        <begin position="204"/>
        <end position="223"/>
    </location>
</feature>
<dbReference type="InterPro" id="IPR006207">
    <property type="entry name" value="Cys_knot_C"/>
</dbReference>
<keyword evidence="4" id="KW-1015">Disulfide bond</keyword>
<keyword evidence="8" id="KW-1185">Reference proteome</keyword>
<accession>A0AAN9VBM3</accession>
<dbReference type="InterPro" id="IPR029034">
    <property type="entry name" value="Cystine-knot_cytokine"/>
</dbReference>